<organism evidence="4 5">
    <name type="scientific">Pisum sativum</name>
    <name type="common">Garden pea</name>
    <name type="synonym">Lathyrus oleraceus</name>
    <dbReference type="NCBI Taxonomy" id="3888"/>
    <lineage>
        <taxon>Eukaryota</taxon>
        <taxon>Viridiplantae</taxon>
        <taxon>Streptophyta</taxon>
        <taxon>Embryophyta</taxon>
        <taxon>Tracheophyta</taxon>
        <taxon>Spermatophyta</taxon>
        <taxon>Magnoliopsida</taxon>
        <taxon>eudicotyledons</taxon>
        <taxon>Gunneridae</taxon>
        <taxon>Pentapetalae</taxon>
        <taxon>rosids</taxon>
        <taxon>fabids</taxon>
        <taxon>Fabales</taxon>
        <taxon>Fabaceae</taxon>
        <taxon>Papilionoideae</taxon>
        <taxon>50 kb inversion clade</taxon>
        <taxon>NPAAA clade</taxon>
        <taxon>Hologalegina</taxon>
        <taxon>IRL clade</taxon>
        <taxon>Fabeae</taxon>
        <taxon>Lathyrus</taxon>
    </lineage>
</organism>
<comment type="caution">
    <text evidence="4">The sequence shown here is derived from an EMBL/GenBank/DDBJ whole genome shotgun (WGS) entry which is preliminary data.</text>
</comment>
<name>A0A9D4WKL4_PEA</name>
<dbReference type="Gene3D" id="3.30.420.40">
    <property type="match status" value="1"/>
</dbReference>
<dbReference type="GO" id="GO:0005524">
    <property type="term" value="F:ATP binding"/>
    <property type="evidence" value="ECO:0007669"/>
    <property type="project" value="UniProtKB-KW"/>
</dbReference>
<dbReference type="Gramene" id="Psat05G0163200-T1">
    <property type="protein sequence ID" value="KAI5404548.1"/>
    <property type="gene ID" value="KIW84_051632"/>
</dbReference>
<dbReference type="AlphaFoldDB" id="A0A9D4WKL4"/>
<gene>
    <name evidence="4" type="ORF">KIW84_051632</name>
</gene>
<reference evidence="4 5" key="1">
    <citation type="journal article" date="2022" name="Nat. Genet.">
        <title>Improved pea reference genome and pan-genome highlight genomic features and evolutionary characteristics.</title>
        <authorList>
            <person name="Yang T."/>
            <person name="Liu R."/>
            <person name="Luo Y."/>
            <person name="Hu S."/>
            <person name="Wang D."/>
            <person name="Wang C."/>
            <person name="Pandey M.K."/>
            <person name="Ge S."/>
            <person name="Xu Q."/>
            <person name="Li N."/>
            <person name="Li G."/>
            <person name="Huang Y."/>
            <person name="Saxena R.K."/>
            <person name="Ji Y."/>
            <person name="Li M."/>
            <person name="Yan X."/>
            <person name="He Y."/>
            <person name="Liu Y."/>
            <person name="Wang X."/>
            <person name="Xiang C."/>
            <person name="Varshney R.K."/>
            <person name="Ding H."/>
            <person name="Gao S."/>
            <person name="Zong X."/>
        </authorList>
    </citation>
    <scope>NUCLEOTIDE SEQUENCE [LARGE SCALE GENOMIC DNA]</scope>
    <source>
        <strain evidence="4 5">cv. Zhongwan 6</strain>
    </source>
</reference>
<evidence type="ECO:0000313" key="5">
    <source>
        <dbReference type="Proteomes" id="UP001058974"/>
    </source>
</evidence>
<evidence type="ECO:0000256" key="1">
    <source>
        <dbReference type="ARBA" id="ARBA00007381"/>
    </source>
</evidence>
<evidence type="ECO:0000256" key="3">
    <source>
        <dbReference type="ARBA" id="ARBA00022840"/>
    </source>
</evidence>
<dbReference type="EMBL" id="JAMSHJ010000005">
    <property type="protein sequence ID" value="KAI5404548.1"/>
    <property type="molecule type" value="Genomic_DNA"/>
</dbReference>
<keyword evidence="3" id="KW-0067">ATP-binding</keyword>
<accession>A0A9D4WKL4</accession>
<dbReference type="SUPFAM" id="SSF53067">
    <property type="entry name" value="Actin-like ATPase domain"/>
    <property type="match status" value="1"/>
</dbReference>
<dbReference type="Proteomes" id="UP001058974">
    <property type="component" value="Chromosome 5"/>
</dbReference>
<dbReference type="FunFam" id="3.30.420.40:FF:000028">
    <property type="entry name" value="heat shock 70 kDa protein-like"/>
    <property type="match status" value="1"/>
</dbReference>
<proteinExistence type="inferred from homology"/>
<dbReference type="InterPro" id="IPR013126">
    <property type="entry name" value="Hsp_70_fam"/>
</dbReference>
<keyword evidence="5" id="KW-1185">Reference proteome</keyword>
<evidence type="ECO:0000256" key="2">
    <source>
        <dbReference type="ARBA" id="ARBA00022741"/>
    </source>
</evidence>
<keyword evidence="2" id="KW-0547">Nucleotide-binding</keyword>
<dbReference type="InterPro" id="IPR043129">
    <property type="entry name" value="ATPase_NBD"/>
</dbReference>
<evidence type="ECO:0000313" key="4">
    <source>
        <dbReference type="EMBL" id="KAI5404548.1"/>
    </source>
</evidence>
<dbReference type="Pfam" id="PF00012">
    <property type="entry name" value="HSP70"/>
    <property type="match status" value="1"/>
</dbReference>
<protein>
    <submittedName>
        <fullName evidence="4">Uncharacterized protein</fullName>
    </submittedName>
</protein>
<comment type="similarity">
    <text evidence="1">Belongs to the heat shock protein 70 family.</text>
</comment>
<sequence>MRKQWLKQKLTFGEDLGNDETHSESAENMRSSNTVLFTWPWLSAAVAEDNRTSPLLSITPQSLIVAGYGWCDRLWTRGTIEAGRRKANINTGAIAGLNVMQMINEPTAATLAYGQRFVRATCLSLKQNSSARNFFQVAILTCREQVVLAIPSLKSVGSSSVESQLSHPTADLVESLLSHLVSD</sequence>
<dbReference type="GO" id="GO:0140662">
    <property type="term" value="F:ATP-dependent protein folding chaperone"/>
    <property type="evidence" value="ECO:0007669"/>
    <property type="project" value="InterPro"/>
</dbReference>